<comment type="subcellular location">
    <subcellularLocation>
        <location evidence="1 10">Cytoplasm</location>
    </subcellularLocation>
</comment>
<keyword evidence="8 10" id="KW-0233">DNA recombination</keyword>
<keyword evidence="5 10" id="KW-0159">Chromosome partition</keyword>
<dbReference type="NCBIfam" id="TIGR02225">
    <property type="entry name" value="recomb_XerD"/>
    <property type="match status" value="1"/>
</dbReference>
<dbReference type="Proteomes" id="UP000199514">
    <property type="component" value="Unassembled WGS sequence"/>
</dbReference>
<evidence type="ECO:0000256" key="4">
    <source>
        <dbReference type="ARBA" id="ARBA00022618"/>
    </source>
</evidence>
<organism evidence="13 14">
    <name type="scientific">Flexibacter flexilis DSM 6793</name>
    <dbReference type="NCBI Taxonomy" id="927664"/>
    <lineage>
        <taxon>Bacteria</taxon>
        <taxon>Pseudomonadati</taxon>
        <taxon>Bacteroidota</taxon>
        <taxon>Cytophagia</taxon>
        <taxon>Cytophagales</taxon>
        <taxon>Flexibacteraceae</taxon>
        <taxon>Flexibacter</taxon>
    </lineage>
</organism>
<feature type="active site" evidence="10">
    <location>
        <position position="177"/>
    </location>
</feature>
<dbReference type="GO" id="GO:0051301">
    <property type="term" value="P:cell division"/>
    <property type="evidence" value="ECO:0007669"/>
    <property type="project" value="UniProtKB-KW"/>
</dbReference>
<feature type="active site" evidence="10">
    <location>
        <position position="275"/>
    </location>
</feature>
<evidence type="ECO:0000256" key="6">
    <source>
        <dbReference type="ARBA" id="ARBA00022908"/>
    </source>
</evidence>
<reference evidence="13 14" key="1">
    <citation type="submission" date="2016-10" db="EMBL/GenBank/DDBJ databases">
        <authorList>
            <person name="de Groot N.N."/>
        </authorList>
    </citation>
    <scope>NUCLEOTIDE SEQUENCE [LARGE SCALE GENOMIC DNA]</scope>
    <source>
        <strain evidence="13 14">DSM 6793</strain>
    </source>
</reference>
<protein>
    <recommendedName>
        <fullName evidence="10">Tyrosine recombinase XerC</fullName>
    </recommendedName>
</protein>
<comment type="similarity">
    <text evidence="2">Belongs to the 'phage' integrase family. XerD subfamily.</text>
</comment>
<accession>A0A1I1M0D7</accession>
<gene>
    <name evidence="10" type="primary">xerC</name>
    <name evidence="13" type="ORF">SAMN05421780_109137</name>
</gene>
<feature type="active site" evidence="10">
    <location>
        <position position="249"/>
    </location>
</feature>
<dbReference type="HAMAP" id="MF_01808">
    <property type="entry name" value="Recomb_XerC_XerD"/>
    <property type="match status" value="1"/>
</dbReference>
<dbReference type="PANTHER" id="PTHR30349:SF81">
    <property type="entry name" value="TYROSINE RECOMBINASE XERC"/>
    <property type="match status" value="1"/>
</dbReference>
<dbReference type="Gene3D" id="1.10.443.10">
    <property type="entry name" value="Intergrase catalytic core"/>
    <property type="match status" value="1"/>
</dbReference>
<feature type="domain" description="Tyr recombinase" evidence="11">
    <location>
        <begin position="113"/>
        <end position="297"/>
    </location>
</feature>
<dbReference type="InterPro" id="IPR002104">
    <property type="entry name" value="Integrase_catalytic"/>
</dbReference>
<evidence type="ECO:0000313" key="13">
    <source>
        <dbReference type="EMBL" id="SFC76668.1"/>
    </source>
</evidence>
<evidence type="ECO:0000256" key="5">
    <source>
        <dbReference type="ARBA" id="ARBA00022829"/>
    </source>
</evidence>
<dbReference type="Pfam" id="PF00589">
    <property type="entry name" value="Phage_integrase"/>
    <property type="match status" value="1"/>
</dbReference>
<dbReference type="SUPFAM" id="SSF56349">
    <property type="entry name" value="DNA breaking-rejoining enzymes"/>
    <property type="match status" value="1"/>
</dbReference>
<dbReference type="AlphaFoldDB" id="A0A1I1M0D7"/>
<evidence type="ECO:0000256" key="1">
    <source>
        <dbReference type="ARBA" id="ARBA00004496"/>
    </source>
</evidence>
<dbReference type="InterPro" id="IPR011932">
    <property type="entry name" value="Recomb_XerD"/>
</dbReference>
<keyword evidence="4 10" id="KW-0132">Cell division</keyword>
<dbReference type="Gene3D" id="1.10.150.130">
    <property type="match status" value="1"/>
</dbReference>
<name>A0A1I1M0D7_9BACT</name>
<evidence type="ECO:0000256" key="2">
    <source>
        <dbReference type="ARBA" id="ARBA00010450"/>
    </source>
</evidence>
<dbReference type="PROSITE" id="PS51898">
    <property type="entry name" value="TYR_RECOMBINASE"/>
    <property type="match status" value="1"/>
</dbReference>
<evidence type="ECO:0000256" key="10">
    <source>
        <dbReference type="HAMAP-Rule" id="MF_01808"/>
    </source>
</evidence>
<evidence type="ECO:0000256" key="3">
    <source>
        <dbReference type="ARBA" id="ARBA00022490"/>
    </source>
</evidence>
<dbReference type="GO" id="GO:0006313">
    <property type="term" value="P:DNA transposition"/>
    <property type="evidence" value="ECO:0007669"/>
    <property type="project" value="UniProtKB-UniRule"/>
</dbReference>
<keyword evidence="6 10" id="KW-0229">DNA integration</keyword>
<dbReference type="EMBL" id="FOLE01000009">
    <property type="protein sequence ID" value="SFC76668.1"/>
    <property type="molecule type" value="Genomic_DNA"/>
</dbReference>
<dbReference type="InterPro" id="IPR050090">
    <property type="entry name" value="Tyrosine_recombinase_XerCD"/>
</dbReference>
<dbReference type="InterPro" id="IPR004107">
    <property type="entry name" value="Integrase_SAM-like_N"/>
</dbReference>
<feature type="active site" description="O-(3'-phospho-DNA)-tyrosine intermediate" evidence="10">
    <location>
        <position position="284"/>
    </location>
</feature>
<dbReference type="GO" id="GO:0003677">
    <property type="term" value="F:DNA binding"/>
    <property type="evidence" value="ECO:0007669"/>
    <property type="project" value="UniProtKB-UniRule"/>
</dbReference>
<evidence type="ECO:0000259" key="11">
    <source>
        <dbReference type="PROSITE" id="PS51898"/>
    </source>
</evidence>
<dbReference type="InterPro" id="IPR010998">
    <property type="entry name" value="Integrase_recombinase_N"/>
</dbReference>
<dbReference type="GO" id="GO:0005737">
    <property type="term" value="C:cytoplasm"/>
    <property type="evidence" value="ECO:0007669"/>
    <property type="project" value="UniProtKB-SubCell"/>
</dbReference>
<feature type="active site" evidence="10">
    <location>
        <position position="153"/>
    </location>
</feature>
<feature type="active site" evidence="10">
    <location>
        <position position="252"/>
    </location>
</feature>
<dbReference type="PANTHER" id="PTHR30349">
    <property type="entry name" value="PHAGE INTEGRASE-RELATED"/>
    <property type="match status" value="1"/>
</dbReference>
<dbReference type="NCBIfam" id="NF001399">
    <property type="entry name" value="PRK00283.1"/>
    <property type="match status" value="1"/>
</dbReference>
<keyword evidence="7 10" id="KW-0238">DNA-binding</keyword>
<dbReference type="InterPro" id="IPR044068">
    <property type="entry name" value="CB"/>
</dbReference>
<dbReference type="GO" id="GO:0009037">
    <property type="term" value="F:tyrosine-based site-specific recombinase activity"/>
    <property type="evidence" value="ECO:0007669"/>
    <property type="project" value="UniProtKB-UniRule"/>
</dbReference>
<dbReference type="SUPFAM" id="SSF47823">
    <property type="entry name" value="lambda integrase-like, N-terminal domain"/>
    <property type="match status" value="1"/>
</dbReference>
<dbReference type="CDD" id="cd00798">
    <property type="entry name" value="INT_XerDC_C"/>
    <property type="match status" value="1"/>
</dbReference>
<dbReference type="InterPro" id="IPR011010">
    <property type="entry name" value="DNA_brk_join_enz"/>
</dbReference>
<evidence type="ECO:0000259" key="12">
    <source>
        <dbReference type="PROSITE" id="PS51900"/>
    </source>
</evidence>
<comment type="similarity">
    <text evidence="10">Belongs to the 'phage' integrase family. XerC subfamily.</text>
</comment>
<keyword evidence="14" id="KW-1185">Reference proteome</keyword>
<comment type="function">
    <text evidence="10">Site-specific tyrosine recombinase, which acts by catalyzing the cutting and rejoining of the recombining DNA molecules. The XerC-XerD complex is essential to convert dimers of the bacterial chromosome into monomers to permit their segregation at cell division. It also contributes to the segregational stability of plasmids.</text>
</comment>
<dbReference type="InterPro" id="IPR023009">
    <property type="entry name" value="Tyrosine_recombinase_XerC/XerD"/>
</dbReference>
<dbReference type="NCBIfam" id="NF040815">
    <property type="entry name" value="recomb_XerA_Arch"/>
    <property type="match status" value="1"/>
</dbReference>
<dbReference type="OrthoDB" id="9801717at2"/>
<evidence type="ECO:0000256" key="9">
    <source>
        <dbReference type="ARBA" id="ARBA00023306"/>
    </source>
</evidence>
<dbReference type="GO" id="GO:0007059">
    <property type="term" value="P:chromosome segregation"/>
    <property type="evidence" value="ECO:0007669"/>
    <property type="project" value="UniProtKB-UniRule"/>
</dbReference>
<evidence type="ECO:0000256" key="8">
    <source>
        <dbReference type="ARBA" id="ARBA00023172"/>
    </source>
</evidence>
<keyword evidence="9 10" id="KW-0131">Cell cycle</keyword>
<keyword evidence="3 10" id="KW-0963">Cytoplasm</keyword>
<dbReference type="PROSITE" id="PS51900">
    <property type="entry name" value="CB"/>
    <property type="match status" value="1"/>
</dbReference>
<proteinExistence type="inferred from homology"/>
<evidence type="ECO:0000256" key="7">
    <source>
        <dbReference type="ARBA" id="ARBA00023125"/>
    </source>
</evidence>
<comment type="subunit">
    <text evidence="10">Forms a cyclic heterotetrameric complex composed of two molecules of XerC and two molecules of XerD.</text>
</comment>
<dbReference type="Pfam" id="PF02899">
    <property type="entry name" value="Phage_int_SAM_1"/>
    <property type="match status" value="1"/>
</dbReference>
<dbReference type="RefSeq" id="WP_091514736.1">
    <property type="nucleotide sequence ID" value="NZ_FOLE01000009.1"/>
</dbReference>
<feature type="domain" description="Core-binding (CB)" evidence="12">
    <location>
        <begin position="5"/>
        <end position="92"/>
    </location>
</feature>
<dbReference type="InterPro" id="IPR013762">
    <property type="entry name" value="Integrase-like_cat_sf"/>
</dbReference>
<evidence type="ECO:0000313" key="14">
    <source>
        <dbReference type="Proteomes" id="UP000199514"/>
    </source>
</evidence>
<sequence>MKNIASWDDALLDFKNYMRLERSMSDNSIEAYLRDVERFRQFLALDNKKTEPLAIQANDIRNFLIYIAELGMSATSQARMLSGLKAFFKFMMYEHQLSIDPTQNIQGPQIGKKLPEVLEVHEVEQILAAIDVSKPEGIRNRAMLETLYSSGLRVSELIDLRISNLFFDIGFIKVIGKNNKERFVPIGEEAIKHIGLYMKHVRANWDIQKGSEDVVFVNRRGSQLTRVMVFAIIKDLTLKAGITKSVSPHTFRHSFATHLLEGGADLRAIQEMLGHESIITTQIYTHLDVEYLKQVIKEFHPRS</sequence>